<dbReference type="Proteomes" id="UP000235861">
    <property type="component" value="Unassembled WGS sequence"/>
</dbReference>
<dbReference type="RefSeq" id="WP_100293239.1">
    <property type="nucleotide sequence ID" value="NZ_PGGC01000048.1"/>
</dbReference>
<dbReference type="PROSITE" id="PS51257">
    <property type="entry name" value="PROKAR_LIPOPROTEIN"/>
    <property type="match status" value="1"/>
</dbReference>
<dbReference type="EMBL" id="PGGC01000048">
    <property type="protein sequence ID" value="PJG59737.1"/>
    <property type="molecule type" value="Genomic_DNA"/>
</dbReference>
<dbReference type="OrthoDB" id="332829at2"/>
<keyword evidence="1" id="KW-0732">Signal</keyword>
<comment type="caution">
    <text evidence="2">The sequence shown here is derived from an EMBL/GenBank/DDBJ whole genome shotgun (WGS) entry which is preliminary data.</text>
</comment>
<dbReference type="AlphaFoldDB" id="A0A2H9U6Q0"/>
<keyword evidence="3" id="KW-1185">Reference proteome</keyword>
<accession>A0A2H9U6Q0</accession>
<reference evidence="2 3" key="1">
    <citation type="submission" date="2017-11" db="EMBL/GenBank/DDBJ databases">
        <title>Draft genome sequence of environmental isolate Aeromonas cavernicola sp. nov. MDC 2508.</title>
        <authorList>
            <person name="Colston S.M."/>
            <person name="Navarro A."/>
            <person name="Martinez-Murcia A.J."/>
            <person name="Graf J."/>
        </authorList>
    </citation>
    <scope>NUCLEOTIDE SEQUENCE [LARGE SCALE GENOMIC DNA]</scope>
    <source>
        <strain evidence="2 3">MDC 2508</strain>
    </source>
</reference>
<organism evidence="2 3">
    <name type="scientific">Aeromonas cavernicola</name>
    <dbReference type="NCBI Taxonomy" id="1006623"/>
    <lineage>
        <taxon>Bacteria</taxon>
        <taxon>Pseudomonadati</taxon>
        <taxon>Pseudomonadota</taxon>
        <taxon>Gammaproteobacteria</taxon>
        <taxon>Aeromonadales</taxon>
        <taxon>Aeromonadaceae</taxon>
        <taxon>Aeromonas</taxon>
    </lineage>
</organism>
<protein>
    <submittedName>
        <fullName evidence="2">Lipoprotein bor</fullName>
    </submittedName>
</protein>
<evidence type="ECO:0000256" key="1">
    <source>
        <dbReference type="SAM" id="SignalP"/>
    </source>
</evidence>
<gene>
    <name evidence="2" type="ORF">CUC53_05615</name>
</gene>
<feature type="chain" id="PRO_5014158258" evidence="1">
    <location>
        <begin position="19"/>
        <end position="96"/>
    </location>
</feature>
<proteinExistence type="predicted"/>
<evidence type="ECO:0000313" key="2">
    <source>
        <dbReference type="EMBL" id="PJG59737.1"/>
    </source>
</evidence>
<feature type="signal peptide" evidence="1">
    <location>
        <begin position="1"/>
        <end position="18"/>
    </location>
</feature>
<keyword evidence="2" id="KW-0449">Lipoprotein</keyword>
<evidence type="ECO:0000313" key="3">
    <source>
        <dbReference type="Proteomes" id="UP000235861"/>
    </source>
</evidence>
<dbReference type="InterPro" id="IPR010438">
    <property type="entry name" value="Lambda_Bor"/>
</dbReference>
<dbReference type="Pfam" id="PF06291">
    <property type="entry name" value="Lambda_Bor"/>
    <property type="match status" value="1"/>
</dbReference>
<sequence>MKKIFMTAVVTMALAGCAQQGFTVHPGVAAAPTKEVSHHFFISGLGQSKTIDAASVCNGADKVVRVEAQHTFVNGLLGFVTLGIYTPREARVYCAG</sequence>
<name>A0A2H9U6Q0_9GAMM</name>